<reference evidence="12" key="1">
    <citation type="submission" date="2017-08" db="EMBL/GenBank/DDBJ databases">
        <authorList>
            <person name="Polle J.E."/>
            <person name="Barry K."/>
            <person name="Cushman J."/>
            <person name="Schmutz J."/>
            <person name="Tran D."/>
            <person name="Hathwaick L.T."/>
            <person name="Yim W.C."/>
            <person name="Jenkins J."/>
            <person name="Mckie-Krisberg Z.M."/>
            <person name="Prochnik S."/>
            <person name="Lindquist E."/>
            <person name="Dockter R.B."/>
            <person name="Adam C."/>
            <person name="Molina H."/>
            <person name="Bunkerborg J."/>
            <person name="Jin E."/>
            <person name="Buchheim M."/>
            <person name="Magnuson J."/>
        </authorList>
    </citation>
    <scope>NUCLEOTIDE SEQUENCE</scope>
    <source>
        <strain evidence="12">CCAP 19/18</strain>
    </source>
</reference>
<keyword evidence="10" id="KW-0175">Coiled coil</keyword>
<name>A0ABQ7GS44_DUNSA</name>
<evidence type="ECO:0000313" key="13">
    <source>
        <dbReference type="Proteomes" id="UP000815325"/>
    </source>
</evidence>
<comment type="subcellular location">
    <subcellularLocation>
        <location evidence="1">Membrane</location>
        <topology evidence="1">Multi-pass membrane protein</topology>
    </subcellularLocation>
</comment>
<feature type="transmembrane region" description="Helical" evidence="9">
    <location>
        <begin position="782"/>
        <end position="803"/>
    </location>
</feature>
<protein>
    <recommendedName>
        <fullName evidence="9">V-type proton ATPase subunit a</fullName>
    </recommendedName>
</protein>
<evidence type="ECO:0000256" key="1">
    <source>
        <dbReference type="ARBA" id="ARBA00004141"/>
    </source>
</evidence>
<dbReference type="Proteomes" id="UP000815325">
    <property type="component" value="Unassembled WGS sequence"/>
</dbReference>
<feature type="compositionally biased region" description="Basic and acidic residues" evidence="11">
    <location>
        <begin position="709"/>
        <end position="718"/>
    </location>
</feature>
<organism evidence="12 13">
    <name type="scientific">Dunaliella salina</name>
    <name type="common">Green alga</name>
    <name type="synonym">Protococcus salinus</name>
    <dbReference type="NCBI Taxonomy" id="3046"/>
    <lineage>
        <taxon>Eukaryota</taxon>
        <taxon>Viridiplantae</taxon>
        <taxon>Chlorophyta</taxon>
        <taxon>core chlorophytes</taxon>
        <taxon>Chlorophyceae</taxon>
        <taxon>CS clade</taxon>
        <taxon>Chlamydomonadales</taxon>
        <taxon>Dunaliellaceae</taxon>
        <taxon>Dunaliella</taxon>
    </lineage>
</organism>
<evidence type="ECO:0000256" key="7">
    <source>
        <dbReference type="ARBA" id="ARBA00023065"/>
    </source>
</evidence>
<feature type="transmembrane region" description="Helical" evidence="9">
    <location>
        <begin position="468"/>
        <end position="485"/>
    </location>
</feature>
<evidence type="ECO:0000256" key="11">
    <source>
        <dbReference type="SAM" id="MobiDB-lite"/>
    </source>
</evidence>
<feature type="coiled-coil region" evidence="10">
    <location>
        <begin position="91"/>
        <end position="125"/>
    </location>
</feature>
<keyword evidence="4 9" id="KW-0812">Transmembrane</keyword>
<dbReference type="PANTHER" id="PTHR11629">
    <property type="entry name" value="VACUOLAR PROTON ATPASES"/>
    <property type="match status" value="1"/>
</dbReference>
<comment type="similarity">
    <text evidence="2 9">Belongs to the V-ATPase 116 kDa subunit family.</text>
</comment>
<evidence type="ECO:0000256" key="5">
    <source>
        <dbReference type="ARBA" id="ARBA00022781"/>
    </source>
</evidence>
<dbReference type="EMBL" id="MU069617">
    <property type="protein sequence ID" value="KAF5837392.1"/>
    <property type="molecule type" value="Genomic_DNA"/>
</dbReference>
<proteinExistence type="inferred from homology"/>
<sequence length="844" mass="94768">MGTQGQMDGVWRSEDMQLVQLMIPAESAHDTVEALGDLGLLQFKDLNAEKSAFQRTYAPQVKRCEEMARKLRFFNEQVMKAGMKVAPQPAFAEQTVTVDELEAKLEELEREVNLVNANNDRLQRSYSELTELQVLLERGGHFFDSARYQATRDSSTAMPTDASQDFSSPLLGPDQEAAAYVLDPKMSRLGFVAGLIQQEKLTSFERLLFRATRGNMFLKSAPVGQIQDPASGEKLEKSVFVVFFAGERARSKITKICDAYSANRYPFPEEVARQRQMHSEITSRLQELGATLDAGDTHRQSVLRNLANNLSQWSTLVRREKAIYHTLNKFSMDAGYKVLVAEAWVPSAARVRVGEALKQASERSHDTSVGTVLQPMAMTHENPPTHFKTNKFTSCFQTIVDAYGVARYREVNPAVFTIMTFPFLFAVMFGDFGHGILMLLFALFLIVKEKSLAKSQLDDMSSMAFGGRYCILLMALFSIYTGALYNEFFSVPMNLAGDSHFECYTPDGKPSDVSDLRDCGHAGNKVVLPSDSDPYPFGVDPAWRGTKTELPALNSMKMKMSIVLGVIHMNLGILMSLFNNQFFRDRLSTLTEFIPQVIFLNSLFGYLCFLIIYKWISGSTADLYHVLIYMFLKPGNVDEQAYLFPGQSGVQVILLLAALVSVPWMLLPKPLILNSRFKAVQAGRAYNQLDGDGEDEEQRLVQQPSSTDAHAEHGGGHHGEHGHFDFGEVMVHQMIHTIEFVLGAVSNTASYLRLWALSLAHSQLSAVFYDRVLMASIQSNNVGAMFIGFFVWALATLAVLMIMESLSAFLHALRLHWVEFQNKFYRGDGYQFIPFTLNEKEMEM</sequence>
<evidence type="ECO:0000256" key="2">
    <source>
        <dbReference type="ARBA" id="ARBA00009904"/>
    </source>
</evidence>
<accession>A0ABQ7GS44</accession>
<keyword evidence="8 9" id="KW-0472">Membrane</keyword>
<comment type="function">
    <text evidence="9">Essential component of the vacuolar proton pump (V-ATPase), a multimeric enzyme that catalyzes the translocation of protons across the membranes. Required for assembly and activity of the V-ATPase.</text>
</comment>
<keyword evidence="3 9" id="KW-0813">Transport</keyword>
<evidence type="ECO:0000256" key="3">
    <source>
        <dbReference type="ARBA" id="ARBA00022448"/>
    </source>
</evidence>
<evidence type="ECO:0000256" key="4">
    <source>
        <dbReference type="ARBA" id="ARBA00022692"/>
    </source>
</evidence>
<feature type="transmembrane region" description="Helical" evidence="9">
    <location>
        <begin position="598"/>
        <end position="616"/>
    </location>
</feature>
<evidence type="ECO:0000256" key="8">
    <source>
        <dbReference type="ARBA" id="ARBA00023136"/>
    </source>
</evidence>
<evidence type="ECO:0000256" key="10">
    <source>
        <dbReference type="SAM" id="Coils"/>
    </source>
</evidence>
<dbReference type="Pfam" id="PF01496">
    <property type="entry name" value="V_ATPase_I"/>
    <property type="match status" value="1"/>
</dbReference>
<dbReference type="InterPro" id="IPR026028">
    <property type="entry name" value="V-type_ATPase_116kDa_su_euka"/>
</dbReference>
<dbReference type="PANTHER" id="PTHR11629:SF63">
    <property type="entry name" value="V-TYPE PROTON ATPASE SUBUNIT A"/>
    <property type="match status" value="1"/>
</dbReference>
<evidence type="ECO:0000313" key="12">
    <source>
        <dbReference type="EMBL" id="KAF5837392.1"/>
    </source>
</evidence>
<dbReference type="PIRSF" id="PIRSF001293">
    <property type="entry name" value="ATP6V0A1"/>
    <property type="match status" value="1"/>
</dbReference>
<keyword evidence="7 9" id="KW-0406">Ion transport</keyword>
<feature type="region of interest" description="Disordered" evidence="11">
    <location>
        <begin position="689"/>
        <end position="718"/>
    </location>
</feature>
<keyword evidence="13" id="KW-1185">Reference proteome</keyword>
<evidence type="ECO:0000256" key="6">
    <source>
        <dbReference type="ARBA" id="ARBA00022989"/>
    </source>
</evidence>
<keyword evidence="5 9" id="KW-0375">Hydrogen ion transport</keyword>
<evidence type="ECO:0000256" key="9">
    <source>
        <dbReference type="RuleBase" id="RU361189"/>
    </source>
</evidence>
<feature type="transmembrane region" description="Helical" evidence="9">
    <location>
        <begin position="423"/>
        <end position="447"/>
    </location>
</feature>
<dbReference type="InterPro" id="IPR002490">
    <property type="entry name" value="V-ATPase_116kDa_su"/>
</dbReference>
<comment type="caution">
    <text evidence="12">The sequence shown here is derived from an EMBL/GenBank/DDBJ whole genome shotgun (WGS) entry which is preliminary data.</text>
</comment>
<gene>
    <name evidence="12" type="ORF">DUNSADRAFT_4440</name>
</gene>
<feature type="transmembrane region" description="Helical" evidence="9">
    <location>
        <begin position="648"/>
        <end position="667"/>
    </location>
</feature>
<feature type="transmembrane region" description="Helical" evidence="9">
    <location>
        <begin position="560"/>
        <end position="578"/>
    </location>
</feature>
<keyword evidence="6 9" id="KW-1133">Transmembrane helix</keyword>